<dbReference type="RefSeq" id="XP_002140072.1">
    <property type="nucleotide sequence ID" value="XM_002140036.1"/>
</dbReference>
<sequence length="658" mass="78015">MDVEKVVYLTEDVKNKIKNIDLISECNPDNFYLLIGIIINEDNYKDCVIITDIFHHSSNIWNGNINDLIKDINISLPIGFNIVGIINYNENVTYWIEDLINNNMKCLYEIKVNPLKLMMIPKYSKLDLMDSVMTYELLQNRMKIELNLLNTIICNKHILSKFGYFIASEINFSFVITKSEDIEIIKKIKKIMNIIEYNSIFITRNLINNEYVMNFFVSKGNNILKTENKITFQEQYKNGNNIYDKDNFNIPYYIPMYFFFGDDFNENNINELVSSYNEEDNIIKDNETYSRLKFHFVGCTFNFNNKDNWQENLRQSFLNQCEHFILRLKNRTDLYNKIILSCNLNYESYIFKIKELVIPIILANTGSIFLNEDNEKIFNNDNIRKEIRKLWLEIFNINYRPLISKEFALKLSVSDLYKNDGKLISPHNNILLKSTKTIGKKNLDFAISKEILDNKIYKIEGDYWYFHYFQDNIDDIGWGCTYRSLQTVLSWYLLNNYSIKPILNHCEMQKILKYHDNTHEGLEIGSNTWIGTIEASYILSIYLGIRCKIIYFHNIDEFIQKYDILINHFEIVSSPIIISIRNYSYILVGIRTFQNIQNNVEYLILDPHYKGDDNIDIIIRRGWVGWKTPNFFKSNSKDKFVNILLPTNIAEFDSDIIY</sequence>
<dbReference type="Gene3D" id="3.90.70.130">
    <property type="match status" value="1"/>
</dbReference>
<proteinExistence type="predicted"/>
<evidence type="ECO:0000256" key="1">
    <source>
        <dbReference type="ARBA" id="ARBA00022801"/>
    </source>
</evidence>
<evidence type="ECO:0000313" key="3">
    <source>
        <dbReference type="EMBL" id="EEA05723.1"/>
    </source>
</evidence>
<dbReference type="InterPro" id="IPR012462">
    <property type="entry name" value="UFSP1/2_DUB_cat"/>
</dbReference>
<keyword evidence="1" id="KW-0378">Hydrolase</keyword>
<dbReference type="OMA" id="DNTHEGL"/>
<dbReference type="PANTHER" id="PTHR48153">
    <property type="entry name" value="UFM1-SPECIFIC PROTEASE 2"/>
    <property type="match status" value="1"/>
</dbReference>
<dbReference type="STRING" id="441375.B6ABH1"/>
<protein>
    <recommendedName>
        <fullName evidence="2">UFSP1/2/DUB catalytic domain-containing protein</fullName>
    </recommendedName>
</protein>
<organism evidence="3 4">
    <name type="scientific">Cryptosporidium muris (strain RN66)</name>
    <dbReference type="NCBI Taxonomy" id="441375"/>
    <lineage>
        <taxon>Eukaryota</taxon>
        <taxon>Sar</taxon>
        <taxon>Alveolata</taxon>
        <taxon>Apicomplexa</taxon>
        <taxon>Conoidasida</taxon>
        <taxon>Coccidia</taxon>
        <taxon>Eucoccidiorida</taxon>
        <taxon>Eimeriorina</taxon>
        <taxon>Cryptosporidiidae</taxon>
        <taxon>Cryptosporidium</taxon>
    </lineage>
</organism>
<dbReference type="PANTHER" id="PTHR48153:SF2">
    <property type="entry name" value="UFM1-SPECIFIC PROTEASE 2"/>
    <property type="match status" value="1"/>
</dbReference>
<dbReference type="GeneID" id="6994798"/>
<dbReference type="Proteomes" id="UP000001460">
    <property type="component" value="Unassembled WGS sequence"/>
</dbReference>
<evidence type="ECO:0000259" key="2">
    <source>
        <dbReference type="Pfam" id="PF07910"/>
    </source>
</evidence>
<name>B6ABH1_CRYMR</name>
<evidence type="ECO:0000313" key="4">
    <source>
        <dbReference type="Proteomes" id="UP000001460"/>
    </source>
</evidence>
<feature type="domain" description="UFSP1/2/DUB catalytic" evidence="2">
    <location>
        <begin position="456"/>
        <end position="641"/>
    </location>
</feature>
<dbReference type="AlphaFoldDB" id="B6ABH1"/>
<reference evidence="3" key="1">
    <citation type="submission" date="2008-06" db="EMBL/GenBank/DDBJ databases">
        <authorList>
            <person name="Lorenzi H."/>
            <person name="Inman J."/>
            <person name="Miller J."/>
            <person name="Schobel S."/>
            <person name="Amedeo P."/>
            <person name="Caler E.V."/>
            <person name="da Silva J."/>
        </authorList>
    </citation>
    <scope>NUCLEOTIDE SEQUENCE [LARGE SCALE GENOMIC DNA]</scope>
    <source>
        <strain evidence="3">RN66</strain>
    </source>
</reference>
<dbReference type="Pfam" id="PF07910">
    <property type="entry name" value="Peptidase_C78"/>
    <property type="match status" value="1"/>
</dbReference>
<keyword evidence="4" id="KW-1185">Reference proteome</keyword>
<accession>B6ABH1</accession>
<dbReference type="VEuPathDB" id="CryptoDB:CMU_027320"/>
<dbReference type="OrthoDB" id="417506at2759"/>
<dbReference type="eggNOG" id="KOG2433">
    <property type="taxonomic scope" value="Eukaryota"/>
</dbReference>
<dbReference type="GO" id="GO:0071567">
    <property type="term" value="F:deUFMylase activity"/>
    <property type="evidence" value="ECO:0007669"/>
    <property type="project" value="TreeGrafter"/>
</dbReference>
<dbReference type="EMBL" id="DS989727">
    <property type="protein sequence ID" value="EEA05723.1"/>
    <property type="molecule type" value="Genomic_DNA"/>
</dbReference>
<gene>
    <name evidence="3" type="ORF">CMU_027320</name>
</gene>